<dbReference type="EMBL" id="CAJVPY010000068">
    <property type="protein sequence ID" value="CAG8447784.1"/>
    <property type="molecule type" value="Genomic_DNA"/>
</dbReference>
<accession>A0A9N8VE94</accession>
<name>A0A9N8VE94_9GLOM</name>
<feature type="chain" id="PRO_5040498499" evidence="1">
    <location>
        <begin position="22"/>
        <end position="52"/>
    </location>
</feature>
<dbReference type="AlphaFoldDB" id="A0A9N8VE94"/>
<evidence type="ECO:0000313" key="3">
    <source>
        <dbReference type="Proteomes" id="UP000789405"/>
    </source>
</evidence>
<reference evidence="2" key="1">
    <citation type="submission" date="2021-06" db="EMBL/GenBank/DDBJ databases">
        <authorList>
            <person name="Kallberg Y."/>
            <person name="Tangrot J."/>
            <person name="Rosling A."/>
        </authorList>
    </citation>
    <scope>NUCLEOTIDE SEQUENCE</scope>
    <source>
        <strain evidence="2">MA453B</strain>
    </source>
</reference>
<feature type="signal peptide" evidence="1">
    <location>
        <begin position="1"/>
        <end position="21"/>
    </location>
</feature>
<dbReference type="Proteomes" id="UP000789405">
    <property type="component" value="Unassembled WGS sequence"/>
</dbReference>
<organism evidence="2 3">
    <name type="scientific">Dentiscutata erythropus</name>
    <dbReference type="NCBI Taxonomy" id="1348616"/>
    <lineage>
        <taxon>Eukaryota</taxon>
        <taxon>Fungi</taxon>
        <taxon>Fungi incertae sedis</taxon>
        <taxon>Mucoromycota</taxon>
        <taxon>Glomeromycotina</taxon>
        <taxon>Glomeromycetes</taxon>
        <taxon>Diversisporales</taxon>
        <taxon>Gigasporaceae</taxon>
        <taxon>Dentiscutata</taxon>
    </lineage>
</organism>
<keyword evidence="1" id="KW-0732">Signal</keyword>
<evidence type="ECO:0000256" key="1">
    <source>
        <dbReference type="SAM" id="SignalP"/>
    </source>
</evidence>
<protein>
    <submittedName>
        <fullName evidence="2">5352_t:CDS:1</fullName>
    </submittedName>
</protein>
<comment type="caution">
    <text evidence="2">The sequence shown here is derived from an EMBL/GenBank/DDBJ whole genome shotgun (WGS) entry which is preliminary data.</text>
</comment>
<evidence type="ECO:0000313" key="2">
    <source>
        <dbReference type="EMBL" id="CAG8447784.1"/>
    </source>
</evidence>
<gene>
    <name evidence="2" type="ORF">DERYTH_LOCUS326</name>
</gene>
<keyword evidence="3" id="KW-1185">Reference proteome</keyword>
<proteinExistence type="predicted"/>
<sequence>MKYISWLIILICIVYGLSVQASPLPEVNHAKRCDPGDGPGCGSGDCCDCPEC</sequence>